<accession>A0A9P0TPW2</accession>
<dbReference type="Proteomes" id="UP001152562">
    <property type="component" value="Unassembled WGS sequence"/>
</dbReference>
<protein>
    <submittedName>
        <fullName evidence="1">Uncharacterized protein</fullName>
    </submittedName>
</protein>
<proteinExistence type="predicted"/>
<evidence type="ECO:0000313" key="2">
    <source>
        <dbReference type="Proteomes" id="UP001152562"/>
    </source>
</evidence>
<name>A0A9P0TPW2_PIEBR</name>
<sequence>MQQQTAAIPGGMTQRRQPELNADAVRCRPSSAFLLSAGRAGSLQQVDDPGPRMQKPFVLHTRMVATWTSSQNVT</sequence>
<dbReference type="EMBL" id="CALOZG010000042">
    <property type="protein sequence ID" value="CAH4035467.1"/>
    <property type="molecule type" value="Genomic_DNA"/>
</dbReference>
<keyword evidence="2" id="KW-1185">Reference proteome</keyword>
<dbReference type="AlphaFoldDB" id="A0A9P0TPW2"/>
<reference evidence="1" key="1">
    <citation type="submission" date="2022-05" db="EMBL/GenBank/DDBJ databases">
        <authorList>
            <person name="Okamura Y."/>
        </authorList>
    </citation>
    <scope>NUCLEOTIDE SEQUENCE</scope>
</reference>
<evidence type="ECO:0000313" key="1">
    <source>
        <dbReference type="EMBL" id="CAH4035467.1"/>
    </source>
</evidence>
<comment type="caution">
    <text evidence="1">The sequence shown here is derived from an EMBL/GenBank/DDBJ whole genome shotgun (WGS) entry which is preliminary data.</text>
</comment>
<gene>
    <name evidence="1" type="ORF">PIBRA_LOCUS11533</name>
</gene>
<organism evidence="1 2">
    <name type="scientific">Pieris brassicae</name>
    <name type="common">White butterfly</name>
    <name type="synonym">Large white butterfly</name>
    <dbReference type="NCBI Taxonomy" id="7116"/>
    <lineage>
        <taxon>Eukaryota</taxon>
        <taxon>Metazoa</taxon>
        <taxon>Ecdysozoa</taxon>
        <taxon>Arthropoda</taxon>
        <taxon>Hexapoda</taxon>
        <taxon>Insecta</taxon>
        <taxon>Pterygota</taxon>
        <taxon>Neoptera</taxon>
        <taxon>Endopterygota</taxon>
        <taxon>Lepidoptera</taxon>
        <taxon>Glossata</taxon>
        <taxon>Ditrysia</taxon>
        <taxon>Papilionoidea</taxon>
        <taxon>Pieridae</taxon>
        <taxon>Pierinae</taxon>
        <taxon>Pieris</taxon>
    </lineage>
</organism>